<organism evidence="1 2">
    <name type="scientific">Methanobrevibacter smithii</name>
    <dbReference type="NCBI Taxonomy" id="2173"/>
    <lineage>
        <taxon>Archaea</taxon>
        <taxon>Methanobacteriati</taxon>
        <taxon>Methanobacteriota</taxon>
        <taxon>Methanomada group</taxon>
        <taxon>Methanobacteria</taxon>
        <taxon>Methanobacteriales</taxon>
        <taxon>Methanobacteriaceae</taxon>
        <taxon>Methanobrevibacter</taxon>
    </lineage>
</organism>
<evidence type="ECO:0000313" key="1">
    <source>
        <dbReference type="EMBL" id="ATZ60514.1"/>
    </source>
</evidence>
<dbReference type="RefSeq" id="WP_100815845.1">
    <property type="nucleotide sequence ID" value="NZ_CP017803.1"/>
</dbReference>
<accession>A0A2H4U8T0</accession>
<evidence type="ECO:0000313" key="2">
    <source>
        <dbReference type="Proteomes" id="UP000232133"/>
    </source>
</evidence>
<dbReference type="SUPFAM" id="SSF53756">
    <property type="entry name" value="UDP-Glycosyltransferase/glycogen phosphorylase"/>
    <property type="match status" value="1"/>
</dbReference>
<dbReference type="GeneID" id="35119473"/>
<reference evidence="1 2" key="1">
    <citation type="submission" date="2016-10" db="EMBL/GenBank/DDBJ databases">
        <authorList>
            <person name="Varghese N."/>
        </authorList>
    </citation>
    <scope>NUCLEOTIDE SEQUENCE [LARGE SCALE GENOMIC DNA]</scope>
    <source>
        <strain evidence="1 2">KB11</strain>
    </source>
</reference>
<dbReference type="AlphaFoldDB" id="A0A2H4U8T0"/>
<dbReference type="Pfam" id="PF13692">
    <property type="entry name" value="Glyco_trans_1_4"/>
    <property type="match status" value="1"/>
</dbReference>
<dbReference type="Proteomes" id="UP000232133">
    <property type="component" value="Chromosome"/>
</dbReference>
<name>A0A2H4U8T0_METSM</name>
<dbReference type="GO" id="GO:0016740">
    <property type="term" value="F:transferase activity"/>
    <property type="evidence" value="ECO:0007669"/>
    <property type="project" value="UniProtKB-KW"/>
</dbReference>
<protein>
    <submittedName>
        <fullName evidence="1">Glycosyl transferase</fullName>
    </submittedName>
</protein>
<gene>
    <name evidence="1" type="ORF">BK798_08795</name>
</gene>
<proteinExistence type="predicted"/>
<dbReference type="EMBL" id="CP017803">
    <property type="protein sequence ID" value="ATZ60514.1"/>
    <property type="molecule type" value="Genomic_DNA"/>
</dbReference>
<sequence>MSFKNRLMSKIPASYILHKSSNKTEAKLIVKGYNAIRKNNLFDDEFYLNKYPKVKASGMDPLLHYIFFGFNEGKKPNKDFDGVFYKYHYDDVEINPLIHYALYGIDENRQIKVANEDLANFNDLNKTNILFVLHEKIGTIGGTGFTNLDIINSLDKRFGAFILTSDGEDVELWKFTSSLEKIANFNCHPKKYEFLDNRLAGIYEEILSKLDIKIIHINHLINHTFDLAEIANKKRIPYIVSIHDFYYICPSIHLINENYSYCEFKCKTCKFETILKDWQKYGFKLLENAYLNIVPSDSVIEIFKSVYPDLNNFKLIEHGRDIEKSNIGPELSKNPIKIAIPGHISRHKGSLLIKKIKNLDKNNALELHFMGTAIPNLNKHGINHGRYKRGDFNKVIAEIKPSFIAILSTCPETFSHTLTESWKSGIPVIATNLGALKERVNKTGGGWLVDYKNPQKIYDKILSIDETDYLEKVENISKINFKSLKEMTDEYNKIYGEMSDEL</sequence>
<keyword evidence="1" id="KW-0808">Transferase</keyword>
<dbReference type="PANTHER" id="PTHR12526">
    <property type="entry name" value="GLYCOSYLTRANSFERASE"/>
    <property type="match status" value="1"/>
</dbReference>
<dbReference type="Gene3D" id="3.40.50.2000">
    <property type="entry name" value="Glycogen Phosphorylase B"/>
    <property type="match status" value="2"/>
</dbReference>